<accession>A0A9N9C2V5</accession>
<dbReference type="Proteomes" id="UP000789739">
    <property type="component" value="Unassembled WGS sequence"/>
</dbReference>
<evidence type="ECO:0000313" key="3">
    <source>
        <dbReference type="Proteomes" id="UP000789739"/>
    </source>
</evidence>
<name>A0A9N9C2V5_9GLOM</name>
<reference evidence="2" key="1">
    <citation type="submission" date="2021-06" db="EMBL/GenBank/DDBJ databases">
        <authorList>
            <person name="Kallberg Y."/>
            <person name="Tangrot J."/>
            <person name="Rosling A."/>
        </authorList>
    </citation>
    <scope>NUCLEOTIDE SEQUENCE</scope>
    <source>
        <strain evidence="2">BR232B</strain>
    </source>
</reference>
<proteinExistence type="predicted"/>
<keyword evidence="3" id="KW-1185">Reference proteome</keyword>
<organism evidence="2 3">
    <name type="scientific">Paraglomus brasilianum</name>
    <dbReference type="NCBI Taxonomy" id="144538"/>
    <lineage>
        <taxon>Eukaryota</taxon>
        <taxon>Fungi</taxon>
        <taxon>Fungi incertae sedis</taxon>
        <taxon>Mucoromycota</taxon>
        <taxon>Glomeromycotina</taxon>
        <taxon>Glomeromycetes</taxon>
        <taxon>Paraglomerales</taxon>
        <taxon>Paraglomeraceae</taxon>
        <taxon>Paraglomus</taxon>
    </lineage>
</organism>
<comment type="caution">
    <text evidence="2">The sequence shown here is derived from an EMBL/GenBank/DDBJ whole genome shotgun (WGS) entry which is preliminary data.</text>
</comment>
<feature type="region of interest" description="Disordered" evidence="1">
    <location>
        <begin position="126"/>
        <end position="150"/>
    </location>
</feature>
<protein>
    <submittedName>
        <fullName evidence="2">823_t:CDS:1</fullName>
    </submittedName>
</protein>
<dbReference type="AlphaFoldDB" id="A0A9N9C2V5"/>
<sequence length="210" mass="25137">MTNSAVYFREYNQRPGRKKYLAGKSLERYYKTKKGKTFISSAFTPRKCYSFLAVFPTLFSSLSLVEEQKKKYQETSQTNKDFLKKLFEELKEAIDGVGKKDRIEKELFSKLNEKLREIKKLKEELKKNSKKPTETEKPEEKKKPKEEIKNEEVKSKLAELKELKKVIKEKLARFEKPEEDLLKKKKNLEEELKRFLEIKKLERINELEEE</sequence>
<dbReference type="EMBL" id="CAJVPI010000971">
    <property type="protein sequence ID" value="CAG8585869.1"/>
    <property type="molecule type" value="Genomic_DNA"/>
</dbReference>
<evidence type="ECO:0000256" key="1">
    <source>
        <dbReference type="SAM" id="MobiDB-lite"/>
    </source>
</evidence>
<evidence type="ECO:0000313" key="2">
    <source>
        <dbReference type="EMBL" id="CAG8585869.1"/>
    </source>
</evidence>
<gene>
    <name evidence="2" type="ORF">PBRASI_LOCUS6865</name>
</gene>